<evidence type="ECO:0000313" key="17">
    <source>
        <dbReference type="EMBL" id="MFD1722721.1"/>
    </source>
</evidence>
<proteinExistence type="inferred from homology"/>
<dbReference type="InterPro" id="IPR022567">
    <property type="entry name" value="DUF3459"/>
</dbReference>
<comment type="caution">
    <text evidence="17">The sequence shown here is derived from an EMBL/GenBank/DDBJ whole genome shotgun (WGS) entry which is preliminary data.</text>
</comment>
<dbReference type="InterPro" id="IPR017853">
    <property type="entry name" value="GH"/>
</dbReference>
<dbReference type="Gene3D" id="1.10.10.760">
    <property type="entry name" value="E-set domains of sugar-utilizing enzymes"/>
    <property type="match status" value="1"/>
</dbReference>
<evidence type="ECO:0000256" key="8">
    <source>
        <dbReference type="ARBA" id="ARBA00023277"/>
    </source>
</evidence>
<dbReference type="PANTHER" id="PTHR43651:SF11">
    <property type="entry name" value="MALTO-OLIGOSYLTREHALOSE TREHALOHYDROLASE"/>
    <property type="match status" value="1"/>
</dbReference>
<dbReference type="InterPro" id="IPR014756">
    <property type="entry name" value="Ig_E-set"/>
</dbReference>
<dbReference type="CDD" id="cd02853">
    <property type="entry name" value="E_set_MTHase_like_N"/>
    <property type="match status" value="1"/>
</dbReference>
<dbReference type="Gene3D" id="2.60.40.10">
    <property type="entry name" value="Immunoglobulins"/>
    <property type="match status" value="1"/>
</dbReference>
<evidence type="ECO:0000256" key="7">
    <source>
        <dbReference type="ARBA" id="ARBA00022801"/>
    </source>
</evidence>
<feature type="region of interest" description="Disordered" evidence="15">
    <location>
        <begin position="460"/>
        <end position="479"/>
    </location>
</feature>
<accession>A0ABW4LGZ4</accession>
<feature type="domain" description="Glycosyl hydrolase family 13 catalytic" evidence="16">
    <location>
        <begin position="103"/>
        <end position="449"/>
    </location>
</feature>
<comment type="pathway">
    <text evidence="2 14">Glycan biosynthesis; trehalose biosynthesis.</text>
</comment>
<reference evidence="18" key="1">
    <citation type="journal article" date="2019" name="Int. J. Syst. Evol. Microbiol.">
        <title>The Global Catalogue of Microorganisms (GCM) 10K type strain sequencing project: providing services to taxonomists for standard genome sequencing and annotation.</title>
        <authorList>
            <consortium name="The Broad Institute Genomics Platform"/>
            <consortium name="The Broad Institute Genome Sequencing Center for Infectious Disease"/>
            <person name="Wu L."/>
            <person name="Ma J."/>
        </authorList>
    </citation>
    <scope>NUCLEOTIDE SEQUENCE [LARGE SCALE GENOMIC DNA]</scope>
    <source>
        <strain evidence="18">CGMCC 1.12471</strain>
    </source>
</reference>
<dbReference type="InterPro" id="IPR006047">
    <property type="entry name" value="GH13_cat_dom"/>
</dbReference>
<dbReference type="SUPFAM" id="SSF81296">
    <property type="entry name" value="E set domains"/>
    <property type="match status" value="1"/>
</dbReference>
<dbReference type="Proteomes" id="UP001597347">
    <property type="component" value="Unassembled WGS sequence"/>
</dbReference>
<keyword evidence="8" id="KW-0119">Carbohydrate metabolism</keyword>
<evidence type="ECO:0000256" key="10">
    <source>
        <dbReference type="ARBA" id="ARBA00032057"/>
    </source>
</evidence>
<dbReference type="GO" id="GO:0033942">
    <property type="term" value="F:4-alpha-D-(1-&gt;4)-alpha-D-glucanotrehalose trehalohydrolase activity"/>
    <property type="evidence" value="ECO:0007669"/>
    <property type="project" value="UniProtKB-EC"/>
</dbReference>
<protein>
    <recommendedName>
        <fullName evidence="5 13">Malto-oligosyltrehalose trehalohydrolase</fullName>
        <shortName evidence="14">MTHase</shortName>
        <ecNumber evidence="4 13">3.2.1.141</ecNumber>
    </recommendedName>
    <alternativeName>
        <fullName evidence="11 14">4-alpha-D-((1-&gt;4)-alpha-D-glucano)trehalose trehalohydrolase</fullName>
    </alternativeName>
    <alternativeName>
        <fullName evidence="10 14">Maltooligosyl trehalose trehalohydrolase</fullName>
    </alternativeName>
</protein>
<feature type="region of interest" description="Disordered" evidence="15">
    <location>
        <begin position="52"/>
        <end position="82"/>
    </location>
</feature>
<dbReference type="NCBIfam" id="TIGR02402">
    <property type="entry name" value="trehalose_TreZ"/>
    <property type="match status" value="1"/>
</dbReference>
<dbReference type="PIRSF" id="PIRSF006337">
    <property type="entry name" value="Trehalose_TreZ"/>
    <property type="match status" value="1"/>
</dbReference>
<gene>
    <name evidence="17" type="primary">treZ</name>
    <name evidence="17" type="ORF">ACFSBI_14285</name>
</gene>
<keyword evidence="18" id="KW-1185">Reference proteome</keyword>
<evidence type="ECO:0000256" key="11">
    <source>
        <dbReference type="ARBA" id="ARBA00033284"/>
    </source>
</evidence>
<evidence type="ECO:0000313" key="18">
    <source>
        <dbReference type="Proteomes" id="UP001597347"/>
    </source>
</evidence>
<feature type="compositionally biased region" description="Basic and acidic residues" evidence="15">
    <location>
        <begin position="63"/>
        <end position="82"/>
    </location>
</feature>
<keyword evidence="6" id="KW-0963">Cytoplasm</keyword>
<dbReference type="PANTHER" id="PTHR43651">
    <property type="entry name" value="1,4-ALPHA-GLUCAN-BRANCHING ENZYME"/>
    <property type="match status" value="1"/>
</dbReference>
<evidence type="ECO:0000256" key="1">
    <source>
        <dbReference type="ARBA" id="ARBA00004496"/>
    </source>
</evidence>
<dbReference type="SUPFAM" id="SSF51445">
    <property type="entry name" value="(Trans)glycosidases"/>
    <property type="match status" value="1"/>
</dbReference>
<evidence type="ECO:0000256" key="15">
    <source>
        <dbReference type="SAM" id="MobiDB-lite"/>
    </source>
</evidence>
<keyword evidence="7 14" id="KW-0378">Hydrolase</keyword>
<evidence type="ECO:0000256" key="2">
    <source>
        <dbReference type="ARBA" id="ARBA00005199"/>
    </source>
</evidence>
<evidence type="ECO:0000256" key="5">
    <source>
        <dbReference type="ARBA" id="ARBA00015938"/>
    </source>
</evidence>
<dbReference type="EC" id="3.2.1.141" evidence="4 13"/>
<dbReference type="RefSeq" id="WP_377936080.1">
    <property type="nucleotide sequence ID" value="NZ_JBHUEA010000026.1"/>
</dbReference>
<comment type="catalytic activity">
    <reaction evidence="12 14">
        <text>hydrolysis of (1-&gt;4)-alpha-D-glucosidic linkage in 4-alpha-D-[(1-&gt;4)-alpha-D-glucanosyl]n trehalose to yield trehalose and (1-&gt;4)-alpha-D-glucan.</text>
        <dbReference type="EC" id="3.2.1.141"/>
    </reaction>
</comment>
<comment type="similarity">
    <text evidence="3 14">Belongs to the glycosyl hydrolase 13 family.</text>
</comment>
<dbReference type="Pfam" id="PF11941">
    <property type="entry name" value="DUF3459"/>
    <property type="match status" value="1"/>
</dbReference>
<dbReference type="EMBL" id="JBHUEA010000026">
    <property type="protein sequence ID" value="MFD1722721.1"/>
    <property type="molecule type" value="Genomic_DNA"/>
</dbReference>
<name>A0ABW4LGZ4_9MICO</name>
<evidence type="ECO:0000256" key="13">
    <source>
        <dbReference type="NCBIfam" id="TIGR02402"/>
    </source>
</evidence>
<dbReference type="InterPro" id="IPR044901">
    <property type="entry name" value="Trehalose_TreZ_E-set_sf"/>
</dbReference>
<dbReference type="SMART" id="SM00642">
    <property type="entry name" value="Aamy"/>
    <property type="match status" value="1"/>
</dbReference>
<dbReference type="Gene3D" id="3.20.20.80">
    <property type="entry name" value="Glycosidases"/>
    <property type="match status" value="1"/>
</dbReference>
<keyword evidence="9 14" id="KW-0326">Glycosidase</keyword>
<comment type="subcellular location">
    <subcellularLocation>
        <location evidence="1">Cytoplasm</location>
    </subcellularLocation>
</comment>
<evidence type="ECO:0000256" key="6">
    <source>
        <dbReference type="ARBA" id="ARBA00022490"/>
    </source>
</evidence>
<evidence type="ECO:0000256" key="14">
    <source>
        <dbReference type="PIRNR" id="PIRNR006337"/>
    </source>
</evidence>
<evidence type="ECO:0000256" key="9">
    <source>
        <dbReference type="ARBA" id="ARBA00023295"/>
    </source>
</evidence>
<dbReference type="Pfam" id="PF00128">
    <property type="entry name" value="Alpha-amylase"/>
    <property type="match status" value="1"/>
</dbReference>
<organism evidence="17 18">
    <name type="scientific">Amnibacterium endophyticum</name>
    <dbReference type="NCBI Taxonomy" id="2109337"/>
    <lineage>
        <taxon>Bacteria</taxon>
        <taxon>Bacillati</taxon>
        <taxon>Actinomycetota</taxon>
        <taxon>Actinomycetes</taxon>
        <taxon>Micrococcales</taxon>
        <taxon>Microbacteriaceae</taxon>
        <taxon>Amnibacterium</taxon>
    </lineage>
</organism>
<evidence type="ECO:0000256" key="3">
    <source>
        <dbReference type="ARBA" id="ARBA00008061"/>
    </source>
</evidence>
<evidence type="ECO:0000259" key="16">
    <source>
        <dbReference type="SMART" id="SM00642"/>
    </source>
</evidence>
<dbReference type="InterPro" id="IPR012768">
    <property type="entry name" value="Trehalose_TreZ"/>
</dbReference>
<dbReference type="InterPro" id="IPR013783">
    <property type="entry name" value="Ig-like_fold"/>
</dbReference>
<evidence type="ECO:0000256" key="4">
    <source>
        <dbReference type="ARBA" id="ARBA00012268"/>
    </source>
</evidence>
<dbReference type="CDD" id="cd11325">
    <property type="entry name" value="AmyAc_GTHase"/>
    <property type="match status" value="1"/>
</dbReference>
<sequence length="578" mass="63413">MNRHPLAVWAPKPERVRLWLDGAEHPMTKDEGDWWSPSDDLAPATDARYGYLLDDADSPVPDPRSRRQPDGVHEPSQRFDPAAHEWQDGAWTGRPLAGGAVYELHIGTFTPGGTLDSAIERLDHLVDLGITHVEVLPVNAFNGRWNWGYDGVLWWAVQETYGGPAAYQRFVDACHGRGLAVIQDVVYNHLGPSGNYLPQFGPYFSEGGANTWGTSMNLDGPDSDEVRDLIVGNALMWMSDMHVDGLRLDAVHALVDSRAEHLLERLAVETDRLSAHLGRPLTLIAESDMNDPRLITSREAHGYGLTAQWSDDYHHALHVALTGETTGYYADFEGLTVLARAMTHGFVHDGTLSSFRERHHGRPIDRLTMPTSRLVTFAQDHDQIGNRATGDRLSQTLSPQRLAVGAVLNLLTPFTPMLFMGEEWGATTPWQFFTSHPEHDLGEATAKGRIEEFAKMGWDPDTVPDPQDPETFQRSKLDWSEPESGHHAALLALHKRLILLRRRLAELTDPAFTSIEAEADDAAGTIVLRRGAVTVAANLGTAPVTVAASGSLVLKTAEAVALDGDALTLPPDSAAVLA</sequence>
<evidence type="ECO:0000256" key="12">
    <source>
        <dbReference type="ARBA" id="ARBA00034013"/>
    </source>
</evidence>